<dbReference type="PANTHER" id="PTHR48090:SF7">
    <property type="entry name" value="RFBJ PROTEIN"/>
    <property type="match status" value="1"/>
</dbReference>
<evidence type="ECO:0000313" key="3">
    <source>
        <dbReference type="Proteomes" id="UP000198646"/>
    </source>
</evidence>
<dbReference type="GO" id="GO:0016740">
    <property type="term" value="F:transferase activity"/>
    <property type="evidence" value="ECO:0007669"/>
    <property type="project" value="UniProtKB-KW"/>
</dbReference>
<protein>
    <submittedName>
        <fullName evidence="2">Glycosyl transferase family 2</fullName>
    </submittedName>
</protein>
<comment type="caution">
    <text evidence="2">The sequence shown here is derived from an EMBL/GenBank/DDBJ whole genome shotgun (WGS) entry which is preliminary data.</text>
</comment>
<reference evidence="2 3" key="1">
    <citation type="submission" date="2016-10" db="EMBL/GenBank/DDBJ databases">
        <authorList>
            <person name="Varghese N."/>
            <person name="Submissions S."/>
        </authorList>
    </citation>
    <scope>NUCLEOTIDE SEQUENCE [LARGE SCALE GENOMIC DNA]</scope>
    <source>
        <strain evidence="2 3">DSM 17584</strain>
    </source>
</reference>
<dbReference type="PANTHER" id="PTHR48090">
    <property type="entry name" value="UNDECAPRENYL-PHOSPHATE 4-DEOXY-4-FORMAMIDO-L-ARABINOSE TRANSFERASE-RELATED"/>
    <property type="match status" value="1"/>
</dbReference>
<name>A0ABY0SUD3_9RHOB</name>
<dbReference type="InterPro" id="IPR050256">
    <property type="entry name" value="Glycosyltransferase_2"/>
</dbReference>
<evidence type="ECO:0000313" key="2">
    <source>
        <dbReference type="EMBL" id="SDP61400.1"/>
    </source>
</evidence>
<feature type="domain" description="Glycosyltransferase 2-like" evidence="1">
    <location>
        <begin position="7"/>
        <end position="116"/>
    </location>
</feature>
<dbReference type="Gene3D" id="3.90.550.10">
    <property type="entry name" value="Spore Coat Polysaccharide Biosynthesis Protein SpsA, Chain A"/>
    <property type="match status" value="1"/>
</dbReference>
<dbReference type="RefSeq" id="WP_093734110.1">
    <property type="nucleotide sequence ID" value="NZ_FNJD01000023.1"/>
</dbReference>
<proteinExistence type="predicted"/>
<gene>
    <name evidence="2" type="ORF">SAMN04488512_1235</name>
</gene>
<keyword evidence="2" id="KW-0808">Transferase</keyword>
<accession>A0ABY0SUD3</accession>
<evidence type="ECO:0000259" key="1">
    <source>
        <dbReference type="Pfam" id="PF00535"/>
    </source>
</evidence>
<dbReference type="Proteomes" id="UP000198646">
    <property type="component" value="Unassembled WGS sequence"/>
</dbReference>
<dbReference type="InterPro" id="IPR001173">
    <property type="entry name" value="Glyco_trans_2-like"/>
</dbReference>
<dbReference type="EMBL" id="FNJD01000023">
    <property type="protein sequence ID" value="SDP61400.1"/>
    <property type="molecule type" value="Genomic_DNA"/>
</dbReference>
<dbReference type="InterPro" id="IPR029044">
    <property type="entry name" value="Nucleotide-diphossugar_trans"/>
</dbReference>
<organism evidence="2 3">
    <name type="scientific">Sulfitobacter litoralis</name>
    <dbReference type="NCBI Taxonomy" id="335975"/>
    <lineage>
        <taxon>Bacteria</taxon>
        <taxon>Pseudomonadati</taxon>
        <taxon>Pseudomonadota</taxon>
        <taxon>Alphaproteobacteria</taxon>
        <taxon>Rhodobacterales</taxon>
        <taxon>Roseobacteraceae</taxon>
        <taxon>Sulfitobacter</taxon>
    </lineage>
</organism>
<dbReference type="Pfam" id="PF00535">
    <property type="entry name" value="Glycos_transf_2"/>
    <property type="match status" value="1"/>
</dbReference>
<keyword evidence="3" id="KW-1185">Reference proteome</keyword>
<sequence>MRGGTLILIPALNESAKIEQVIRAAASFGDVLVVDDGSTDGTAVIAKATSAACISHSKPMGYDAALGAGFTWAMENGYKILVTLDADGQLPAHRLQDFIEAIDKGADIVVGSRPSFPRLSEYLFAATCQMLSDVRDPFCGMKAYRLSYYGSDIAFDTYSSIGTDLLLRTIISGGSVQNIEISILPREGQSRIGSRIGAEKKILRATLIGTFRLLISAITKKKDPT</sequence>
<dbReference type="CDD" id="cd04179">
    <property type="entry name" value="DPM_DPG-synthase_like"/>
    <property type="match status" value="1"/>
</dbReference>
<dbReference type="SUPFAM" id="SSF53448">
    <property type="entry name" value="Nucleotide-diphospho-sugar transferases"/>
    <property type="match status" value="1"/>
</dbReference>